<dbReference type="AlphaFoldDB" id="A0A2K1YSB2"/>
<accession>A0A2K1YSB2</accession>
<dbReference type="EMBL" id="CM009299">
    <property type="protein sequence ID" value="PNT15911.1"/>
    <property type="molecule type" value="Genomic_DNA"/>
</dbReference>
<evidence type="ECO:0000313" key="1">
    <source>
        <dbReference type="EMBL" id="PNT15911.1"/>
    </source>
</evidence>
<keyword evidence="2" id="KW-1185">Reference proteome</keyword>
<proteinExistence type="predicted"/>
<name>A0A2K1YSB2_POPTR</name>
<reference evidence="1 2" key="1">
    <citation type="journal article" date="2006" name="Science">
        <title>The genome of black cottonwood, Populus trichocarpa (Torr. &amp; Gray).</title>
        <authorList>
            <person name="Tuskan G.A."/>
            <person name="Difazio S."/>
            <person name="Jansson S."/>
            <person name="Bohlmann J."/>
            <person name="Grigoriev I."/>
            <person name="Hellsten U."/>
            <person name="Putnam N."/>
            <person name="Ralph S."/>
            <person name="Rombauts S."/>
            <person name="Salamov A."/>
            <person name="Schein J."/>
            <person name="Sterck L."/>
            <person name="Aerts A."/>
            <person name="Bhalerao R.R."/>
            <person name="Bhalerao R.P."/>
            <person name="Blaudez D."/>
            <person name="Boerjan W."/>
            <person name="Brun A."/>
            <person name="Brunner A."/>
            <person name="Busov V."/>
            <person name="Campbell M."/>
            <person name="Carlson J."/>
            <person name="Chalot M."/>
            <person name="Chapman J."/>
            <person name="Chen G.L."/>
            <person name="Cooper D."/>
            <person name="Coutinho P.M."/>
            <person name="Couturier J."/>
            <person name="Covert S."/>
            <person name="Cronk Q."/>
            <person name="Cunningham R."/>
            <person name="Davis J."/>
            <person name="Degroeve S."/>
            <person name="Dejardin A."/>
            <person name="Depamphilis C."/>
            <person name="Detter J."/>
            <person name="Dirks B."/>
            <person name="Dubchak I."/>
            <person name="Duplessis S."/>
            <person name="Ehlting J."/>
            <person name="Ellis B."/>
            <person name="Gendler K."/>
            <person name="Goodstein D."/>
            <person name="Gribskov M."/>
            <person name="Grimwood J."/>
            <person name="Groover A."/>
            <person name="Gunter L."/>
            <person name="Hamberger B."/>
            <person name="Heinze B."/>
            <person name="Helariutta Y."/>
            <person name="Henrissat B."/>
            <person name="Holligan D."/>
            <person name="Holt R."/>
            <person name="Huang W."/>
            <person name="Islam-Faridi N."/>
            <person name="Jones S."/>
            <person name="Jones-Rhoades M."/>
            <person name="Jorgensen R."/>
            <person name="Joshi C."/>
            <person name="Kangasjarvi J."/>
            <person name="Karlsson J."/>
            <person name="Kelleher C."/>
            <person name="Kirkpatrick R."/>
            <person name="Kirst M."/>
            <person name="Kohler A."/>
            <person name="Kalluri U."/>
            <person name="Larimer F."/>
            <person name="Leebens-Mack J."/>
            <person name="Leple J.C."/>
            <person name="Locascio P."/>
            <person name="Lou Y."/>
            <person name="Lucas S."/>
            <person name="Martin F."/>
            <person name="Montanini B."/>
            <person name="Napoli C."/>
            <person name="Nelson D.R."/>
            <person name="Nelson C."/>
            <person name="Nieminen K."/>
            <person name="Nilsson O."/>
            <person name="Pereda V."/>
            <person name="Peter G."/>
            <person name="Philippe R."/>
            <person name="Pilate G."/>
            <person name="Poliakov A."/>
            <person name="Razumovskaya J."/>
            <person name="Richardson P."/>
            <person name="Rinaldi C."/>
            <person name="Ritland K."/>
            <person name="Rouze P."/>
            <person name="Ryaboy D."/>
            <person name="Schmutz J."/>
            <person name="Schrader J."/>
            <person name="Segerman B."/>
            <person name="Shin H."/>
            <person name="Siddiqui A."/>
            <person name="Sterky F."/>
            <person name="Terry A."/>
            <person name="Tsai C.J."/>
            <person name="Uberbacher E."/>
            <person name="Unneberg P."/>
            <person name="Vahala J."/>
            <person name="Wall K."/>
            <person name="Wessler S."/>
            <person name="Yang G."/>
            <person name="Yin T."/>
            <person name="Douglas C."/>
            <person name="Marra M."/>
            <person name="Sandberg G."/>
            <person name="Van de Peer Y."/>
            <person name="Rokhsar D."/>
        </authorList>
    </citation>
    <scope>NUCLEOTIDE SEQUENCE [LARGE SCALE GENOMIC DNA]</scope>
    <source>
        <strain evidence="2">cv. Nisqually</strain>
    </source>
</reference>
<dbReference type="InParanoid" id="A0A2K1YSB2"/>
<protein>
    <submittedName>
        <fullName evidence="1">Uncharacterized protein</fullName>
    </submittedName>
</protein>
<evidence type="ECO:0000313" key="2">
    <source>
        <dbReference type="Proteomes" id="UP000006729"/>
    </source>
</evidence>
<gene>
    <name evidence="1" type="ORF">POPTR_010G112100</name>
</gene>
<dbReference type="Proteomes" id="UP000006729">
    <property type="component" value="Chromosome 10"/>
</dbReference>
<organism evidence="1 2">
    <name type="scientific">Populus trichocarpa</name>
    <name type="common">Western balsam poplar</name>
    <name type="synonym">Populus balsamifera subsp. trichocarpa</name>
    <dbReference type="NCBI Taxonomy" id="3694"/>
    <lineage>
        <taxon>Eukaryota</taxon>
        <taxon>Viridiplantae</taxon>
        <taxon>Streptophyta</taxon>
        <taxon>Embryophyta</taxon>
        <taxon>Tracheophyta</taxon>
        <taxon>Spermatophyta</taxon>
        <taxon>Magnoliopsida</taxon>
        <taxon>eudicotyledons</taxon>
        <taxon>Gunneridae</taxon>
        <taxon>Pentapetalae</taxon>
        <taxon>rosids</taxon>
        <taxon>fabids</taxon>
        <taxon>Malpighiales</taxon>
        <taxon>Salicaceae</taxon>
        <taxon>Saliceae</taxon>
        <taxon>Populus</taxon>
    </lineage>
</organism>
<sequence>MDWVGGSEGYRSMKGVKVIGPPRELPPPPDGTLLLELKGHVPEDWVVWSSFISPRIYCVHTISINGVCPFFLKF</sequence>